<dbReference type="Proteomes" id="UP000515908">
    <property type="component" value="Chromosome 15"/>
</dbReference>
<dbReference type="InterPro" id="IPR000594">
    <property type="entry name" value="ThiF_NAD_FAD-bd"/>
</dbReference>
<sequence length="276" mass="30455">MLNAALYERTQILLGNEGIRALQRTNVFLAGVGGVGGHCAEALVRAGVGRITIMDHDVVSSTNKNRQLIALDSTTGKSKVEELAKRLRDINSNCCIIAQDGLIMPGEVKELLQRQKYDFVVDCIDSVECKIELLLGAAELNIRVFSSCGAGGKMDPSLVQLGDLYDTENDGLARACRQALRQHNIKRGVVTVVHSKEKGLPPLAPQRQDAGGRDRSINGTISYMPPLFGLFLSSAVLRCAVDTDKWDKEKAKELKKRQKDEEKLEKKKKRAREEKK</sequence>
<feature type="region of interest" description="Disordered" evidence="1">
    <location>
        <begin position="248"/>
        <end position="276"/>
    </location>
</feature>
<dbReference type="OrthoDB" id="206053at2759"/>
<dbReference type="CDD" id="cd00755">
    <property type="entry name" value="YgdL_like"/>
    <property type="match status" value="1"/>
</dbReference>
<dbReference type="EMBL" id="LR877159">
    <property type="protein sequence ID" value="CAD2219940.1"/>
    <property type="molecule type" value="Genomic_DNA"/>
</dbReference>
<keyword evidence="4" id="KW-1185">Reference proteome</keyword>
<protein>
    <submittedName>
        <fullName evidence="3">ThiF family, putative</fullName>
    </submittedName>
</protein>
<evidence type="ECO:0000256" key="1">
    <source>
        <dbReference type="SAM" id="MobiDB-lite"/>
    </source>
</evidence>
<feature type="domain" description="THIF-type NAD/FAD binding fold" evidence="2">
    <location>
        <begin position="11"/>
        <end position="258"/>
    </location>
</feature>
<dbReference type="Gene3D" id="3.40.50.720">
    <property type="entry name" value="NAD(P)-binding Rossmann-like Domain"/>
    <property type="match status" value="1"/>
</dbReference>
<accession>A0A7G2CJB0</accession>
<dbReference type="PANTHER" id="PTHR43267:SF1">
    <property type="entry name" value="TRNA THREONYLCARBAMOYLADENOSINE DEHYDRATASE"/>
    <property type="match status" value="1"/>
</dbReference>
<evidence type="ECO:0000313" key="3">
    <source>
        <dbReference type="EMBL" id="CAD2219940.1"/>
    </source>
</evidence>
<evidence type="ECO:0000259" key="2">
    <source>
        <dbReference type="Pfam" id="PF00899"/>
    </source>
</evidence>
<dbReference type="InterPro" id="IPR035985">
    <property type="entry name" value="Ubiquitin-activating_enz"/>
</dbReference>
<dbReference type="GO" id="GO:0061503">
    <property type="term" value="F:tRNA threonylcarbamoyladenosine dehydratase"/>
    <property type="evidence" value="ECO:0007669"/>
    <property type="project" value="TreeGrafter"/>
</dbReference>
<dbReference type="AlphaFoldDB" id="A0A7G2CJB0"/>
<dbReference type="VEuPathDB" id="TriTrypDB:ADEAN_000745400"/>
<organism evidence="3 4">
    <name type="scientific">Angomonas deanei</name>
    <dbReference type="NCBI Taxonomy" id="59799"/>
    <lineage>
        <taxon>Eukaryota</taxon>
        <taxon>Discoba</taxon>
        <taxon>Euglenozoa</taxon>
        <taxon>Kinetoplastea</taxon>
        <taxon>Metakinetoplastina</taxon>
        <taxon>Trypanosomatida</taxon>
        <taxon>Trypanosomatidae</taxon>
        <taxon>Strigomonadinae</taxon>
        <taxon>Angomonas</taxon>
    </lineage>
</organism>
<evidence type="ECO:0000313" key="4">
    <source>
        <dbReference type="Proteomes" id="UP000515908"/>
    </source>
</evidence>
<dbReference type="InterPro" id="IPR045886">
    <property type="entry name" value="ThiF/MoeB/HesA"/>
</dbReference>
<dbReference type="Pfam" id="PF00899">
    <property type="entry name" value="ThiF"/>
    <property type="match status" value="1"/>
</dbReference>
<dbReference type="SUPFAM" id="SSF69572">
    <property type="entry name" value="Activating enzymes of the ubiquitin-like proteins"/>
    <property type="match status" value="1"/>
</dbReference>
<proteinExistence type="predicted"/>
<dbReference type="GO" id="GO:0061504">
    <property type="term" value="P:cyclic threonylcarbamoyladenosine biosynthetic process"/>
    <property type="evidence" value="ECO:0007669"/>
    <property type="project" value="TreeGrafter"/>
</dbReference>
<reference evidence="3 4" key="1">
    <citation type="submission" date="2020-08" db="EMBL/GenBank/DDBJ databases">
        <authorList>
            <person name="Newling K."/>
            <person name="Davey J."/>
            <person name="Forrester S."/>
        </authorList>
    </citation>
    <scope>NUCLEOTIDE SEQUENCE [LARGE SCALE GENOMIC DNA]</scope>
    <source>
        <strain evidence="4">Crithidia deanei Carvalho (ATCC PRA-265)</strain>
    </source>
</reference>
<name>A0A7G2CJB0_9TRYP</name>
<dbReference type="PANTHER" id="PTHR43267">
    <property type="entry name" value="TRNA THREONYLCARBAMOYLADENOSINE DEHYDRATASE"/>
    <property type="match status" value="1"/>
</dbReference>
<dbReference type="GO" id="GO:0008641">
    <property type="term" value="F:ubiquitin-like modifier activating enzyme activity"/>
    <property type="evidence" value="ECO:0007669"/>
    <property type="project" value="InterPro"/>
</dbReference>
<gene>
    <name evidence="3" type="ORF">ADEAN_000745400</name>
</gene>